<dbReference type="RefSeq" id="WP_425497085.1">
    <property type="nucleotide sequence ID" value="NZ_JACIDX010000031.1"/>
</dbReference>
<comment type="caution">
    <text evidence="1">The sequence shown here is derived from an EMBL/GenBank/DDBJ whole genome shotgun (WGS) entry which is preliminary data.</text>
</comment>
<dbReference type="AlphaFoldDB" id="A0A7W6G8Y7"/>
<reference evidence="1 2" key="1">
    <citation type="submission" date="2020-08" db="EMBL/GenBank/DDBJ databases">
        <title>Genomic Encyclopedia of Type Strains, Phase IV (KMG-IV): sequencing the most valuable type-strain genomes for metagenomic binning, comparative biology and taxonomic classification.</title>
        <authorList>
            <person name="Goeker M."/>
        </authorList>
    </citation>
    <scope>NUCLEOTIDE SEQUENCE [LARGE SCALE GENOMIC DNA]</scope>
    <source>
        <strain evidence="1 2">DSM 27057</strain>
    </source>
</reference>
<protein>
    <submittedName>
        <fullName evidence="1">Uncharacterized protein</fullName>
    </submittedName>
</protein>
<gene>
    <name evidence="1" type="ORF">GGR38_004675</name>
</gene>
<proteinExistence type="predicted"/>
<dbReference type="Proteomes" id="UP000548867">
    <property type="component" value="Unassembled WGS sequence"/>
</dbReference>
<accession>A0A7W6G8Y7</accession>
<evidence type="ECO:0000313" key="1">
    <source>
        <dbReference type="EMBL" id="MBB3957700.1"/>
    </source>
</evidence>
<name>A0A7W6G8Y7_9SPHN</name>
<keyword evidence="2" id="KW-1185">Reference proteome</keyword>
<evidence type="ECO:0000313" key="2">
    <source>
        <dbReference type="Proteomes" id="UP000548867"/>
    </source>
</evidence>
<sequence length="49" mass="5379">MLDVDDTFAVMHGGQQLRLLNAHHDEYGSRPIVELKGKGSFITAVRPSA</sequence>
<organism evidence="1 2">
    <name type="scientific">Novosphingobium sediminicola</name>
    <dbReference type="NCBI Taxonomy" id="563162"/>
    <lineage>
        <taxon>Bacteria</taxon>
        <taxon>Pseudomonadati</taxon>
        <taxon>Pseudomonadota</taxon>
        <taxon>Alphaproteobacteria</taxon>
        <taxon>Sphingomonadales</taxon>
        <taxon>Sphingomonadaceae</taxon>
        <taxon>Novosphingobium</taxon>
    </lineage>
</organism>
<dbReference type="EMBL" id="JACIDX010000031">
    <property type="protein sequence ID" value="MBB3957700.1"/>
    <property type="molecule type" value="Genomic_DNA"/>
</dbReference>